<comment type="function">
    <text evidence="3">Required for maturation of urease via the functional incorporation of the urease nickel metallocenter.</text>
</comment>
<evidence type="ECO:0000256" key="3">
    <source>
        <dbReference type="HAMAP-Rule" id="MF_01384"/>
    </source>
</evidence>
<evidence type="ECO:0000313" key="4">
    <source>
        <dbReference type="EMBL" id="SHF68866.1"/>
    </source>
</evidence>
<name>A0A1M5DPN7_LOKAT</name>
<comment type="similarity">
    <text evidence="1 3">Belongs to the UreD family.</text>
</comment>
<evidence type="ECO:0000256" key="1">
    <source>
        <dbReference type="ARBA" id="ARBA00007177"/>
    </source>
</evidence>
<sequence>MNLRPSCVLLLPRSAKFGQASVMNLTLRHPVDDPHRLTPRAQGGLRIGVRDGNRLGTLRQSGASKAMFPRHAGRDLLAVTLNTAGGVTGGDRFALAAEVGADSRLTLTTQTAERIYKAQPGQTARMRTDVTIASGGRLDWLPQETILFDRCRLHRRLNVAMAADARFLGVETVVLGRALMGERIAAGHLKDDVRVTRGGALIFADAVALDGAVSDRMAAAWCGGDAGCVASVTFVAPEAESHLAALRALMPVTGGVSLIRDGVIFARLLARDSFAMRRVLIPILTALRGPLPPTWTM</sequence>
<dbReference type="GO" id="GO:0016151">
    <property type="term" value="F:nickel cation binding"/>
    <property type="evidence" value="ECO:0007669"/>
    <property type="project" value="UniProtKB-UniRule"/>
</dbReference>
<dbReference type="PANTHER" id="PTHR33643">
    <property type="entry name" value="UREASE ACCESSORY PROTEIN D"/>
    <property type="match status" value="1"/>
</dbReference>
<keyword evidence="3" id="KW-0996">Nickel insertion</keyword>
<accession>A0A1M5DPN7</accession>
<dbReference type="Pfam" id="PF01774">
    <property type="entry name" value="UreD"/>
    <property type="match status" value="1"/>
</dbReference>
<gene>
    <name evidence="3" type="primary">ureD</name>
    <name evidence="4" type="ORF">SAMN05444339_11088</name>
</gene>
<dbReference type="STRING" id="366533.SAMN05444339_11088"/>
<dbReference type="AlphaFoldDB" id="A0A1M5DPN7"/>
<dbReference type="PANTHER" id="PTHR33643:SF1">
    <property type="entry name" value="UREASE ACCESSORY PROTEIN D"/>
    <property type="match status" value="1"/>
</dbReference>
<dbReference type="GO" id="GO:0005737">
    <property type="term" value="C:cytoplasm"/>
    <property type="evidence" value="ECO:0007669"/>
    <property type="project" value="UniProtKB-SubCell"/>
</dbReference>
<reference evidence="5" key="1">
    <citation type="submission" date="2016-11" db="EMBL/GenBank/DDBJ databases">
        <authorList>
            <person name="Varghese N."/>
            <person name="Submissions S."/>
        </authorList>
    </citation>
    <scope>NUCLEOTIDE SEQUENCE [LARGE SCALE GENOMIC DNA]</scope>
    <source>
        <strain evidence="5">DSM 29326</strain>
    </source>
</reference>
<evidence type="ECO:0000256" key="2">
    <source>
        <dbReference type="ARBA" id="ARBA00023186"/>
    </source>
</evidence>
<dbReference type="InterPro" id="IPR002669">
    <property type="entry name" value="UreD"/>
</dbReference>
<protein>
    <recommendedName>
        <fullName evidence="3">Urease accessory protein UreD</fullName>
    </recommendedName>
</protein>
<keyword evidence="3" id="KW-0963">Cytoplasm</keyword>
<evidence type="ECO:0000313" key="5">
    <source>
        <dbReference type="Proteomes" id="UP000183987"/>
    </source>
</evidence>
<comment type="subcellular location">
    <subcellularLocation>
        <location evidence="3">Cytoplasm</location>
    </subcellularLocation>
</comment>
<dbReference type="HAMAP" id="MF_01384">
    <property type="entry name" value="UreD"/>
    <property type="match status" value="1"/>
</dbReference>
<keyword evidence="2 3" id="KW-0143">Chaperone</keyword>
<dbReference type="EMBL" id="FQUE01000010">
    <property type="protein sequence ID" value="SHF68866.1"/>
    <property type="molecule type" value="Genomic_DNA"/>
</dbReference>
<comment type="subunit">
    <text evidence="3">UreD, UreF and UreG form a complex that acts as a GTP-hydrolysis-dependent molecular chaperone, activating the urease apoprotein by helping to assemble the nickel containing metallocenter of UreC. The UreE protein probably delivers the nickel.</text>
</comment>
<keyword evidence="5" id="KW-1185">Reference proteome</keyword>
<proteinExistence type="inferred from homology"/>
<organism evidence="4 5">
    <name type="scientific">Loktanella atrilutea</name>
    <dbReference type="NCBI Taxonomy" id="366533"/>
    <lineage>
        <taxon>Bacteria</taxon>
        <taxon>Pseudomonadati</taxon>
        <taxon>Pseudomonadota</taxon>
        <taxon>Alphaproteobacteria</taxon>
        <taxon>Rhodobacterales</taxon>
        <taxon>Roseobacteraceae</taxon>
        <taxon>Loktanella</taxon>
    </lineage>
</organism>
<dbReference type="Proteomes" id="UP000183987">
    <property type="component" value="Unassembled WGS sequence"/>
</dbReference>